<dbReference type="InterPro" id="IPR016032">
    <property type="entry name" value="Sig_transdc_resp-reg_C-effctor"/>
</dbReference>
<evidence type="ECO:0000259" key="5">
    <source>
        <dbReference type="PROSITE" id="PS50043"/>
    </source>
</evidence>
<dbReference type="SUPFAM" id="SSF46894">
    <property type="entry name" value="C-terminal effector domain of the bipartite response regulators"/>
    <property type="match status" value="1"/>
</dbReference>
<dbReference type="InterPro" id="IPR011990">
    <property type="entry name" value="TPR-like_helical_dom_sf"/>
</dbReference>
<dbReference type="GO" id="GO:0006355">
    <property type="term" value="P:regulation of DNA-templated transcription"/>
    <property type="evidence" value="ECO:0007669"/>
    <property type="project" value="InterPro"/>
</dbReference>
<dbReference type="InterPro" id="IPR036388">
    <property type="entry name" value="WH-like_DNA-bd_sf"/>
</dbReference>
<evidence type="ECO:0000256" key="1">
    <source>
        <dbReference type="ARBA" id="ARBA00023015"/>
    </source>
</evidence>
<dbReference type="InterPro" id="IPR027417">
    <property type="entry name" value="P-loop_NTPase"/>
</dbReference>
<dbReference type="AlphaFoldDB" id="A0A4Q4ZAW7"/>
<dbReference type="CDD" id="cd06170">
    <property type="entry name" value="LuxR_C_like"/>
    <property type="match status" value="1"/>
</dbReference>
<keyword evidence="2" id="KW-0238">DNA-binding</keyword>
<dbReference type="GO" id="GO:0003677">
    <property type="term" value="F:DNA binding"/>
    <property type="evidence" value="ECO:0007669"/>
    <property type="project" value="UniProtKB-KW"/>
</dbReference>
<evidence type="ECO:0000256" key="2">
    <source>
        <dbReference type="ARBA" id="ARBA00023125"/>
    </source>
</evidence>
<keyword evidence="7" id="KW-1185">Reference proteome</keyword>
<dbReference type="OrthoDB" id="3174898at2"/>
<evidence type="ECO:0000313" key="7">
    <source>
        <dbReference type="Proteomes" id="UP000295198"/>
    </source>
</evidence>
<dbReference type="SUPFAM" id="SSF48452">
    <property type="entry name" value="TPR-like"/>
    <property type="match status" value="1"/>
</dbReference>
<gene>
    <name evidence="6" type="ORF">EKO23_13720</name>
</gene>
<dbReference type="Pfam" id="PF00196">
    <property type="entry name" value="GerE"/>
    <property type="match status" value="1"/>
</dbReference>
<accession>A0A4Q4ZAW7</accession>
<dbReference type="SUPFAM" id="SSF52540">
    <property type="entry name" value="P-loop containing nucleoside triphosphate hydrolases"/>
    <property type="match status" value="1"/>
</dbReference>
<feature type="region of interest" description="Disordered" evidence="4">
    <location>
        <begin position="788"/>
        <end position="807"/>
    </location>
</feature>
<sequence>MDAFAGVPRLPRVYVPRASLNRHLDDATDGGITLLVAPVGAGKTLGVAGWLRAAGPADGARWVNADRTWTPARMAALLDAAATPGPDGLRPLVVVDEAHELPSSTLRLLDERLNQVPDDLRLLLLSRWDLPLSRLVPELLGHFTILRGDVLRMDDDECATLIAEHARTSHADVLRAVTTHANGWCAAVVLTSRAVAASPDPLAAAERFARGDASIADRLASEVFATLQPRQRHLLLCVAAEQVVSTDVATHLTHDPLAADVLAGLETTGLLVSRVPADTGVPQARRGDDDPVATRYRIHPLLIEVVRRRIAAGGVDIAQAQSTVRRAVRLDLARGESDAALRRLLHLNQPEEAARLLVDDGLTLLMRGQGSQIAAFGRRWTDEVEKHPEIWFLLALERWLSRDATAAGHWLDRLVVDHAGVGPEDPRSLRLACTRLVRARMGAEPVGSAIGYARRVLMAQMSGTTPQPLTVMLLTELGIAQNWLGDLVEAEINLSTAIAMSRSRGLSGLTALGLSHLAWTVYMQGRESACLTIAQQAVDLMATEDAPRDFVLARALLARELAGMSDLPWPEPGDPAPAQQVLVHEGDPVTRFWVGVRNARLALAGGSVAEAEKRLQVPTDLFTMSDHLRVVLIIERGFLASLAGDERTLRTLEGELEALGLRGEVALLAGLRLELTGSRKASAAAYAVAEEEVIYSQPATRALAMACRAQLLDVLGEPDQALELLREAATITEVRRNAVPFLGWSRQGTPIESLLARLAQRYPTAWIRELAEAGGGKPDVATVFAPTTPTDQERAKASPDGTPLPALSPREREVLNELARGATYADIAAHLFVSENTIKTHVSNLYGKLVVTRRSEALAVARSLHLL</sequence>
<dbReference type="Pfam" id="PF25873">
    <property type="entry name" value="WHD_MalT"/>
    <property type="match status" value="1"/>
</dbReference>
<dbReference type="PROSITE" id="PS50043">
    <property type="entry name" value="HTH_LUXR_2"/>
    <property type="match status" value="1"/>
</dbReference>
<feature type="domain" description="HTH luxR-type" evidence="5">
    <location>
        <begin position="800"/>
        <end position="865"/>
    </location>
</feature>
<proteinExistence type="predicted"/>
<dbReference type="Gene3D" id="1.25.40.10">
    <property type="entry name" value="Tetratricopeptide repeat domain"/>
    <property type="match status" value="1"/>
</dbReference>
<evidence type="ECO:0000313" key="6">
    <source>
        <dbReference type="EMBL" id="RYP85042.1"/>
    </source>
</evidence>
<dbReference type="RefSeq" id="WP_134718218.1">
    <property type="nucleotide sequence ID" value="NZ_SDKM01000019.1"/>
</dbReference>
<dbReference type="PROSITE" id="PS00622">
    <property type="entry name" value="HTH_LUXR_1"/>
    <property type="match status" value="1"/>
</dbReference>
<dbReference type="InterPro" id="IPR059106">
    <property type="entry name" value="WHD_MalT"/>
</dbReference>
<protein>
    <recommendedName>
        <fullName evidence="5">HTH luxR-type domain-containing protein</fullName>
    </recommendedName>
</protein>
<comment type="caution">
    <text evidence="6">The sequence shown here is derived from an EMBL/GenBank/DDBJ whole genome shotgun (WGS) entry which is preliminary data.</text>
</comment>
<keyword evidence="1" id="KW-0805">Transcription regulation</keyword>
<dbReference type="PRINTS" id="PR00038">
    <property type="entry name" value="HTHLUXR"/>
</dbReference>
<keyword evidence="3" id="KW-0804">Transcription</keyword>
<dbReference type="Gene3D" id="1.10.10.10">
    <property type="entry name" value="Winged helix-like DNA-binding domain superfamily/Winged helix DNA-binding domain"/>
    <property type="match status" value="1"/>
</dbReference>
<dbReference type="PANTHER" id="PTHR44688:SF16">
    <property type="entry name" value="DNA-BINDING TRANSCRIPTIONAL ACTIVATOR DEVR_DOSR"/>
    <property type="match status" value="1"/>
</dbReference>
<organism evidence="6 7">
    <name type="scientific">Nocardioides guangzhouensis</name>
    <dbReference type="NCBI Taxonomy" id="2497878"/>
    <lineage>
        <taxon>Bacteria</taxon>
        <taxon>Bacillati</taxon>
        <taxon>Actinomycetota</taxon>
        <taxon>Actinomycetes</taxon>
        <taxon>Propionibacteriales</taxon>
        <taxon>Nocardioidaceae</taxon>
        <taxon>Nocardioides</taxon>
    </lineage>
</organism>
<reference evidence="6 7" key="1">
    <citation type="submission" date="2019-01" db="EMBL/GenBank/DDBJ databases">
        <title>Nocardioides guangzhouensis sp. nov., an actinobacterium isolated from soil.</title>
        <authorList>
            <person name="Fu Y."/>
            <person name="Cai Y."/>
            <person name="Lin Z."/>
            <person name="Chen P."/>
        </authorList>
    </citation>
    <scope>NUCLEOTIDE SEQUENCE [LARGE SCALE GENOMIC DNA]</scope>
    <source>
        <strain evidence="6 7">130</strain>
    </source>
</reference>
<evidence type="ECO:0000256" key="3">
    <source>
        <dbReference type="ARBA" id="ARBA00023163"/>
    </source>
</evidence>
<dbReference type="InterPro" id="IPR000792">
    <property type="entry name" value="Tscrpt_reg_LuxR_C"/>
</dbReference>
<evidence type="ECO:0000256" key="4">
    <source>
        <dbReference type="SAM" id="MobiDB-lite"/>
    </source>
</evidence>
<dbReference type="EMBL" id="SDKM01000019">
    <property type="protein sequence ID" value="RYP85042.1"/>
    <property type="molecule type" value="Genomic_DNA"/>
</dbReference>
<dbReference type="PANTHER" id="PTHR44688">
    <property type="entry name" value="DNA-BINDING TRANSCRIPTIONAL ACTIVATOR DEVR_DOSR"/>
    <property type="match status" value="1"/>
</dbReference>
<dbReference type="Proteomes" id="UP000295198">
    <property type="component" value="Unassembled WGS sequence"/>
</dbReference>
<dbReference type="SMART" id="SM00421">
    <property type="entry name" value="HTH_LUXR"/>
    <property type="match status" value="1"/>
</dbReference>
<name>A0A4Q4ZAW7_9ACTN</name>